<reference evidence="11" key="1">
    <citation type="submission" date="2020-10" db="EMBL/GenBank/DDBJ databases">
        <authorList>
            <person name="Lu T."/>
            <person name="Wang Q."/>
            <person name="Han X."/>
        </authorList>
    </citation>
    <scope>NUCLEOTIDE SEQUENCE</scope>
    <source>
        <strain evidence="11">WQ 366</strain>
    </source>
</reference>
<comment type="caution">
    <text evidence="11">The sequence shown here is derived from an EMBL/GenBank/DDBJ whole genome shotgun (WGS) entry which is preliminary data.</text>
</comment>
<dbReference type="Proteomes" id="UP001165302">
    <property type="component" value="Unassembled WGS sequence"/>
</dbReference>
<dbReference type="PROSITE" id="PS01327">
    <property type="entry name" value="MSCL"/>
    <property type="match status" value="1"/>
</dbReference>
<dbReference type="InterPro" id="IPR037673">
    <property type="entry name" value="MSC/AndL"/>
</dbReference>
<evidence type="ECO:0000256" key="3">
    <source>
        <dbReference type="ARBA" id="ARBA00022448"/>
    </source>
</evidence>
<feature type="transmembrane region" description="Helical" evidence="10">
    <location>
        <begin position="81"/>
        <end position="102"/>
    </location>
</feature>
<protein>
    <recommendedName>
        <fullName evidence="10">Large-conductance mechanosensitive channel</fullName>
    </recommendedName>
</protein>
<dbReference type="NCBIfam" id="TIGR00220">
    <property type="entry name" value="mscL"/>
    <property type="match status" value="1"/>
</dbReference>
<keyword evidence="7 10" id="KW-0406">Ion transport</keyword>
<proteinExistence type="inferred from homology"/>
<evidence type="ECO:0000256" key="8">
    <source>
        <dbReference type="ARBA" id="ARBA00023136"/>
    </source>
</evidence>
<evidence type="ECO:0000256" key="6">
    <source>
        <dbReference type="ARBA" id="ARBA00022989"/>
    </source>
</evidence>
<dbReference type="HAMAP" id="MF_00115">
    <property type="entry name" value="MscL"/>
    <property type="match status" value="1"/>
</dbReference>
<dbReference type="RefSeq" id="WP_225553463.1">
    <property type="nucleotide sequence ID" value="NZ_JADEYP010000018.1"/>
</dbReference>
<evidence type="ECO:0000256" key="2">
    <source>
        <dbReference type="ARBA" id="ARBA00007254"/>
    </source>
</evidence>
<evidence type="ECO:0000256" key="1">
    <source>
        <dbReference type="ARBA" id="ARBA00004651"/>
    </source>
</evidence>
<comment type="subunit">
    <text evidence="10">Homopentamer.</text>
</comment>
<gene>
    <name evidence="10 11" type="primary">mscL</name>
    <name evidence="11" type="ORF">IPZ78_10525</name>
</gene>
<keyword evidence="5 10" id="KW-0812">Transmembrane</keyword>
<dbReference type="NCBIfam" id="NF001843">
    <property type="entry name" value="PRK00567.1-4"/>
    <property type="match status" value="1"/>
</dbReference>
<accession>A0ABS7Z613</accession>
<dbReference type="PRINTS" id="PR01264">
    <property type="entry name" value="MECHCHANNEL"/>
</dbReference>
<dbReference type="InterPro" id="IPR019823">
    <property type="entry name" value="Mechanosensitive_channel_CS"/>
</dbReference>
<dbReference type="PANTHER" id="PTHR30266:SF2">
    <property type="entry name" value="LARGE-CONDUCTANCE MECHANOSENSITIVE CHANNEL"/>
    <property type="match status" value="1"/>
</dbReference>
<dbReference type="SUPFAM" id="SSF81330">
    <property type="entry name" value="Gated mechanosensitive channel"/>
    <property type="match status" value="1"/>
</dbReference>
<keyword evidence="6 10" id="KW-1133">Transmembrane helix</keyword>
<keyword evidence="9 10" id="KW-0407">Ion channel</keyword>
<evidence type="ECO:0000313" key="12">
    <source>
        <dbReference type="Proteomes" id="UP001165302"/>
    </source>
</evidence>
<comment type="subcellular location">
    <subcellularLocation>
        <location evidence="1 10">Cell membrane</location>
        <topology evidence="1 10">Multi-pass membrane protein</topology>
    </subcellularLocation>
</comment>
<keyword evidence="4 10" id="KW-1003">Cell membrane</keyword>
<comment type="similarity">
    <text evidence="2 10">Belongs to the MscL family.</text>
</comment>
<dbReference type="InterPro" id="IPR001185">
    <property type="entry name" value="MS_channel"/>
</dbReference>
<evidence type="ECO:0000256" key="4">
    <source>
        <dbReference type="ARBA" id="ARBA00022475"/>
    </source>
</evidence>
<dbReference type="Gene3D" id="1.10.1200.120">
    <property type="entry name" value="Large-conductance mechanosensitive channel, MscL, domain 1"/>
    <property type="match status" value="1"/>
</dbReference>
<dbReference type="InterPro" id="IPR036019">
    <property type="entry name" value="MscL_channel"/>
</dbReference>
<keyword evidence="3 10" id="KW-0813">Transport</keyword>
<sequence length="139" mass="14864">MGFIKEFKDFAMRGNVIDLAVGVVIGGAFGKIVTSLVDDLIMPIIGVATGGIDFSKKVVVLKDAILNADGSVLTPAVTLNYGNFINVIIQFLIIAFCIFLAIKALNSLKKKEEAVEEAPAGPSNEEVLLAEIRDLLKNK</sequence>
<evidence type="ECO:0000256" key="5">
    <source>
        <dbReference type="ARBA" id="ARBA00022692"/>
    </source>
</evidence>
<comment type="function">
    <text evidence="10">Channel that opens in response to stretch forces in the membrane lipid bilayer. May participate in the regulation of osmotic pressure changes within the cell.</text>
</comment>
<evidence type="ECO:0000313" key="11">
    <source>
        <dbReference type="EMBL" id="MCA5005587.1"/>
    </source>
</evidence>
<dbReference type="Pfam" id="PF01741">
    <property type="entry name" value="MscL"/>
    <property type="match status" value="1"/>
</dbReference>
<evidence type="ECO:0000256" key="9">
    <source>
        <dbReference type="ARBA" id="ARBA00023303"/>
    </source>
</evidence>
<name>A0ABS7Z613_9SPHI</name>
<keyword evidence="12" id="KW-1185">Reference proteome</keyword>
<organism evidence="11 12">
    <name type="scientific">Sphingobacterium bovistauri</name>
    <dbReference type="NCBI Taxonomy" id="2781959"/>
    <lineage>
        <taxon>Bacteria</taxon>
        <taxon>Pseudomonadati</taxon>
        <taxon>Bacteroidota</taxon>
        <taxon>Sphingobacteriia</taxon>
        <taxon>Sphingobacteriales</taxon>
        <taxon>Sphingobacteriaceae</taxon>
        <taxon>Sphingobacterium</taxon>
    </lineage>
</organism>
<dbReference type="PANTHER" id="PTHR30266">
    <property type="entry name" value="MECHANOSENSITIVE CHANNEL MSCL"/>
    <property type="match status" value="1"/>
</dbReference>
<dbReference type="EMBL" id="JADEYP010000018">
    <property type="protein sequence ID" value="MCA5005587.1"/>
    <property type="molecule type" value="Genomic_DNA"/>
</dbReference>
<dbReference type="NCBIfam" id="NF010557">
    <property type="entry name" value="PRK13952.1"/>
    <property type="match status" value="1"/>
</dbReference>
<keyword evidence="8 10" id="KW-0472">Membrane</keyword>
<evidence type="ECO:0000256" key="7">
    <source>
        <dbReference type="ARBA" id="ARBA00023065"/>
    </source>
</evidence>
<evidence type="ECO:0000256" key="10">
    <source>
        <dbReference type="HAMAP-Rule" id="MF_00115"/>
    </source>
</evidence>
<feature type="transmembrane region" description="Helical" evidence="10">
    <location>
        <begin position="12"/>
        <end position="33"/>
    </location>
</feature>